<sequence>MSNANNAASIAALAAFNAGKKKDAVVNAAATPRSTTPQSQNKPQTHLSQPPPQPRRSDTTKTAPKKSGNTHTEVPSQVSLQPAYIPDNQRPRSRDGSDFEDRASVDSNALDYFAQTPRQVSRRHSSRSSHYSPMLSPQSPRDMISNVKNSIDSKAINNDANAKRLSLDYSPHEMLKNLKDSLHRKSQAQNIPKTMDARGQTILDGVRERIDDNMKETSHNLANLSLKQYEWSKANSDAECGDNRDSNDLQSSFETCPTDVDPRRKSSRQSTPTNGREVRIDVTDHDAEVQNGQNDINDATIKVPVTVPEPDYLSEAGSSSPVANKGARRKPPPPSDEESDTIARHTTSDTDNNDDLYFNSSDGFSGDELRKQMQLNGVSSETFSSGEVVLPQDDMVSFTDNDESSQPQAIKVKDTKFPQFPDVRKHHQHLFGMRRHRLKEGDKYHRYDSGANSDDELSESPSHQLKPAAPLPQQQLKAQVHTSTSKSNSQPVQFKTTMRKTNKRKDRKTKFDELKPWKTHDELNFPTDVERKRYEGVWVSNKGLYMNSVVTKLTGVDNDGTDGGKSTTEHDDSMKAALISTNVIQPDVKIEVSDKTDLKKRSHEEDDDNGHDDDNNEETPVSKAEEAANKLHSLKKADRNQLILGAVVKRIWNRSRLPGDILEQIWNLVDFRRDGTLNKNEFLVGMWLVDQCLYGRKLPKKIEPIVWDSLGGIGVNVNLSSNSRRWK</sequence>
<feature type="compositionally biased region" description="Basic and acidic residues" evidence="1">
    <location>
        <begin position="89"/>
        <end position="104"/>
    </location>
</feature>
<evidence type="ECO:0000313" key="4">
    <source>
        <dbReference type="Proteomes" id="UP000590412"/>
    </source>
</evidence>
<name>A0A8X7NMJ6_CANPA</name>
<reference evidence="3" key="1">
    <citation type="submission" date="2020-03" db="EMBL/GenBank/DDBJ databases">
        <title>FDA dAtabase for Regulatory Grade micrObial Sequences (FDA-ARGOS): Supporting development and validation of Infectious Disease Dx tests.</title>
        <authorList>
            <person name="Campos J."/>
            <person name="Goldberg B."/>
            <person name="Tallon L."/>
            <person name="Sadzewicz L."/>
            <person name="Vavikolanu K."/>
            <person name="Mehta A."/>
            <person name="Aluvathingal J."/>
            <person name="Nadendla S."/>
            <person name="Nandy P."/>
            <person name="Geyer C."/>
            <person name="Yan Y."/>
            <person name="Sichtig H."/>
        </authorList>
    </citation>
    <scope>NUCLEOTIDE SEQUENCE [LARGE SCALE GENOMIC DNA]</scope>
    <source>
        <strain evidence="3">FDAARGOS_652</strain>
    </source>
</reference>
<dbReference type="Gene3D" id="1.10.238.10">
    <property type="entry name" value="EF-hand"/>
    <property type="match status" value="1"/>
</dbReference>
<gene>
    <name evidence="3" type="ORF">FOB60_002716</name>
</gene>
<feature type="compositionally biased region" description="Acidic residues" evidence="1">
    <location>
        <begin position="605"/>
        <end position="617"/>
    </location>
</feature>
<feature type="compositionally biased region" description="Low complexity" evidence="1">
    <location>
        <begin position="464"/>
        <end position="479"/>
    </location>
</feature>
<evidence type="ECO:0000256" key="1">
    <source>
        <dbReference type="SAM" id="MobiDB-lite"/>
    </source>
</evidence>
<comment type="caution">
    <text evidence="3">The sequence shown here is derived from an EMBL/GenBank/DDBJ whole genome shotgun (WGS) entry which is preliminary data.</text>
</comment>
<dbReference type="CDD" id="cd00052">
    <property type="entry name" value="EH"/>
    <property type="match status" value="1"/>
</dbReference>
<proteinExistence type="predicted"/>
<feature type="compositionally biased region" description="Basic and acidic residues" evidence="1">
    <location>
        <begin position="276"/>
        <end position="288"/>
    </location>
</feature>
<dbReference type="InterPro" id="IPR011992">
    <property type="entry name" value="EF-hand-dom_pair"/>
</dbReference>
<evidence type="ECO:0000259" key="2">
    <source>
        <dbReference type="PROSITE" id="PS50031"/>
    </source>
</evidence>
<organism evidence="3 4">
    <name type="scientific">Candida parapsilosis</name>
    <name type="common">Yeast</name>
    <dbReference type="NCBI Taxonomy" id="5480"/>
    <lineage>
        <taxon>Eukaryota</taxon>
        <taxon>Fungi</taxon>
        <taxon>Dikarya</taxon>
        <taxon>Ascomycota</taxon>
        <taxon>Saccharomycotina</taxon>
        <taxon>Pichiomycetes</taxon>
        <taxon>Debaryomycetaceae</taxon>
        <taxon>Candida/Lodderomyces clade</taxon>
        <taxon>Candida</taxon>
    </lineage>
</organism>
<dbReference type="SMART" id="SM00027">
    <property type="entry name" value="EH"/>
    <property type="match status" value="1"/>
</dbReference>
<feature type="compositionally biased region" description="Basic and acidic residues" evidence="1">
    <location>
        <begin position="590"/>
        <end position="604"/>
    </location>
</feature>
<dbReference type="PANTHER" id="PTHR11216:SF174">
    <property type="entry name" value="GH06923P"/>
    <property type="match status" value="1"/>
</dbReference>
<feature type="compositionally biased region" description="Polar residues" evidence="1">
    <location>
        <begin position="480"/>
        <end position="494"/>
    </location>
</feature>
<feature type="region of interest" description="Disordered" evidence="1">
    <location>
        <begin position="21"/>
        <end position="145"/>
    </location>
</feature>
<accession>A0A8X7NMJ6</accession>
<feature type="compositionally biased region" description="Basic residues" evidence="1">
    <location>
        <begin position="497"/>
        <end position="508"/>
    </location>
</feature>
<feature type="region of interest" description="Disordered" evidence="1">
    <location>
        <begin position="590"/>
        <end position="624"/>
    </location>
</feature>
<dbReference type="AlphaFoldDB" id="A0A8X7NMJ6"/>
<dbReference type="GO" id="GO:0006897">
    <property type="term" value="P:endocytosis"/>
    <property type="evidence" value="ECO:0007669"/>
    <property type="project" value="UniProtKB-ARBA"/>
</dbReference>
<feature type="region of interest" description="Disordered" evidence="1">
    <location>
        <begin position="236"/>
        <end position="365"/>
    </location>
</feature>
<protein>
    <submittedName>
        <fullName evidence="3">Cytoskeletal-regulatory complex EF hand family protein</fullName>
    </submittedName>
</protein>
<feature type="domain" description="EH" evidence="2">
    <location>
        <begin position="654"/>
        <end position="704"/>
    </location>
</feature>
<dbReference type="Pfam" id="PF12763">
    <property type="entry name" value="EH"/>
    <property type="match status" value="1"/>
</dbReference>
<dbReference type="GO" id="GO:0005886">
    <property type="term" value="C:plasma membrane"/>
    <property type="evidence" value="ECO:0007669"/>
    <property type="project" value="TreeGrafter"/>
</dbReference>
<dbReference type="GO" id="GO:0005737">
    <property type="term" value="C:cytoplasm"/>
    <property type="evidence" value="ECO:0007669"/>
    <property type="project" value="TreeGrafter"/>
</dbReference>
<dbReference type="InterPro" id="IPR000261">
    <property type="entry name" value="EH_dom"/>
</dbReference>
<dbReference type="SUPFAM" id="SSF47473">
    <property type="entry name" value="EF-hand"/>
    <property type="match status" value="1"/>
</dbReference>
<dbReference type="OrthoDB" id="10045710at2759"/>
<evidence type="ECO:0000313" key="3">
    <source>
        <dbReference type="EMBL" id="KAF6052460.1"/>
    </source>
</evidence>
<feature type="region of interest" description="Disordered" evidence="1">
    <location>
        <begin position="434"/>
        <end position="512"/>
    </location>
</feature>
<feature type="compositionally biased region" description="Polar residues" evidence="1">
    <location>
        <begin position="67"/>
        <end position="80"/>
    </location>
</feature>
<dbReference type="EMBL" id="JABWAB010000004">
    <property type="protein sequence ID" value="KAF6052460.1"/>
    <property type="molecule type" value="Genomic_DNA"/>
</dbReference>
<dbReference type="PANTHER" id="PTHR11216">
    <property type="entry name" value="EH DOMAIN"/>
    <property type="match status" value="1"/>
</dbReference>
<dbReference type="Proteomes" id="UP000590412">
    <property type="component" value="Unassembled WGS sequence"/>
</dbReference>
<dbReference type="PROSITE" id="PS50031">
    <property type="entry name" value="EH"/>
    <property type="match status" value="1"/>
</dbReference>
<feature type="compositionally biased region" description="Basic and acidic residues" evidence="1">
    <location>
        <begin position="439"/>
        <end position="448"/>
    </location>
</feature>
<feature type="compositionally biased region" description="Polar residues" evidence="1">
    <location>
        <begin position="32"/>
        <end position="48"/>
    </location>
</feature>